<accession>A0A2H0UDE6</accession>
<dbReference type="Proteomes" id="UP000229344">
    <property type="component" value="Unassembled WGS sequence"/>
</dbReference>
<feature type="compositionally biased region" description="Pro residues" evidence="1">
    <location>
        <begin position="93"/>
        <end position="113"/>
    </location>
</feature>
<comment type="caution">
    <text evidence="2">The sequence shown here is derived from an EMBL/GenBank/DDBJ whole genome shotgun (WGS) entry which is preliminary data.</text>
</comment>
<evidence type="ECO:0000313" key="2">
    <source>
        <dbReference type="EMBL" id="PIR84444.1"/>
    </source>
</evidence>
<reference evidence="3" key="1">
    <citation type="submission" date="2017-09" db="EMBL/GenBank/DDBJ databases">
        <title>Depth-based differentiation of microbial function through sediment-hosted aquifers and enrichment of novel symbionts in the deep terrestrial subsurface.</title>
        <authorList>
            <person name="Probst A.J."/>
            <person name="Ladd B."/>
            <person name="Jarett J.K."/>
            <person name="Geller-Mcgrath D.E."/>
            <person name="Sieber C.M.K."/>
            <person name="Emerson J.B."/>
            <person name="Anantharaman K."/>
            <person name="Thomas B.C."/>
            <person name="Malmstrom R."/>
            <person name="Stieglmeier M."/>
            <person name="Klingl A."/>
            <person name="Woyke T."/>
            <person name="Ryan C.M."/>
            <person name="Banfield J.F."/>
        </authorList>
    </citation>
    <scope>NUCLEOTIDE SEQUENCE [LARGE SCALE GENOMIC DNA]</scope>
</reference>
<feature type="region of interest" description="Disordered" evidence="1">
    <location>
        <begin position="50"/>
        <end position="116"/>
    </location>
</feature>
<evidence type="ECO:0008006" key="4">
    <source>
        <dbReference type="Google" id="ProtNLM"/>
    </source>
</evidence>
<dbReference type="Gene3D" id="2.60.40.10">
    <property type="entry name" value="Immunoglobulins"/>
    <property type="match status" value="1"/>
</dbReference>
<gene>
    <name evidence="2" type="ORF">COU16_02585</name>
</gene>
<proteinExistence type="predicted"/>
<evidence type="ECO:0000313" key="3">
    <source>
        <dbReference type="Proteomes" id="UP000229344"/>
    </source>
</evidence>
<feature type="compositionally biased region" description="Polar residues" evidence="1">
    <location>
        <begin position="50"/>
        <end position="72"/>
    </location>
</feature>
<protein>
    <recommendedName>
        <fullName evidence="4">CARDB domain-containing protein</fullName>
    </recommendedName>
</protein>
<dbReference type="InterPro" id="IPR013783">
    <property type="entry name" value="Ig-like_fold"/>
</dbReference>
<evidence type="ECO:0000256" key="1">
    <source>
        <dbReference type="SAM" id="MobiDB-lite"/>
    </source>
</evidence>
<organism evidence="2 3">
    <name type="scientific">Candidatus Kaiserbacteria bacterium CG10_big_fil_rev_8_21_14_0_10_47_16</name>
    <dbReference type="NCBI Taxonomy" id="1974608"/>
    <lineage>
        <taxon>Bacteria</taxon>
        <taxon>Candidatus Kaiseribacteriota</taxon>
    </lineage>
</organism>
<dbReference type="AlphaFoldDB" id="A0A2H0UDE6"/>
<dbReference type="EMBL" id="PFBI01000006">
    <property type="protein sequence ID" value="PIR84444.1"/>
    <property type="molecule type" value="Genomic_DNA"/>
</dbReference>
<name>A0A2H0UDE6_9BACT</name>
<feature type="compositionally biased region" description="Low complexity" evidence="1">
    <location>
        <begin position="76"/>
        <end position="92"/>
    </location>
</feature>
<sequence>MTEEGKGRLVTGLTILGFIAVLALCVFAAVKLVQLTPNIFSSLANVTVGTQDESDSTVATTDTTNGPSTVTIIRNPATSTPPTVTPATSTPQQRPPVTPPTTPQQPPVTPQPQPETYTYNYTYLPTSDPNGYTDLVARVYATGYVRNHTFVESPYVDTNDTAAVQISVKNTGTKTSDRFDVDITLPTGDDFSLDNQAGIQPNEEVIITFSFDPRSLSGTRSFDGRVSVSNDVNVSSNSFYGTVQFRN</sequence>